<dbReference type="EMBL" id="CP002418">
    <property type="protein sequence ID" value="ADU44523.1"/>
    <property type="molecule type" value="Genomic_DNA"/>
</dbReference>
<dbReference type="AlphaFoldDB" id="E6VL28"/>
<sequence>MSIDLRTRYNEWLMSAQGAVRNGDKRAAMFCLGQAMSLANRVRDARYRRAVMRAMNHVRTI</sequence>
<evidence type="ECO:0000313" key="1">
    <source>
        <dbReference type="EMBL" id="ADU44523.1"/>
    </source>
</evidence>
<accession>E6VL28</accession>
<evidence type="ECO:0000313" key="2">
    <source>
        <dbReference type="Proteomes" id="UP000001402"/>
    </source>
</evidence>
<name>E6VL28_RHOPX</name>
<gene>
    <name evidence="1" type="ordered locus">Rpdx1_2940</name>
</gene>
<protein>
    <submittedName>
        <fullName evidence="1">Uncharacterized protein</fullName>
    </submittedName>
</protein>
<dbReference type="HOGENOM" id="CLU_2919791_0_0_5"/>
<reference evidence="1" key="1">
    <citation type="submission" date="2010-12" db="EMBL/GenBank/DDBJ databases">
        <title>Complete sequence of Rhodopseudomonas palustris DX-1.</title>
        <authorList>
            <consortium name="US DOE Joint Genome Institute"/>
            <person name="Lucas S."/>
            <person name="Copeland A."/>
            <person name="Lapidus A."/>
            <person name="Cheng J.-F."/>
            <person name="Goodwin L."/>
            <person name="Pitluck S."/>
            <person name="Misra M."/>
            <person name="Chertkov O."/>
            <person name="Detter J.C."/>
            <person name="Han C."/>
            <person name="Tapia R."/>
            <person name="Land M."/>
            <person name="Hauser L."/>
            <person name="Kyrpides N."/>
            <person name="Ivanova N."/>
            <person name="Ovchinnikova G."/>
            <person name="Logan B."/>
            <person name="Oda Y."/>
            <person name="Harwood C."/>
            <person name="Woyke T."/>
        </authorList>
    </citation>
    <scope>NUCLEOTIDE SEQUENCE [LARGE SCALE GENOMIC DNA]</scope>
    <source>
        <strain evidence="1">DX-1</strain>
    </source>
</reference>
<dbReference type="KEGG" id="rpx:Rpdx1_2940"/>
<dbReference type="Proteomes" id="UP000001402">
    <property type="component" value="Chromosome"/>
</dbReference>
<organism evidence="1 2">
    <name type="scientific">Rhodopseudomonas palustris (strain DX-1)</name>
    <dbReference type="NCBI Taxonomy" id="652103"/>
    <lineage>
        <taxon>Bacteria</taxon>
        <taxon>Pseudomonadati</taxon>
        <taxon>Pseudomonadota</taxon>
        <taxon>Alphaproteobacteria</taxon>
        <taxon>Hyphomicrobiales</taxon>
        <taxon>Nitrobacteraceae</taxon>
        <taxon>Rhodopseudomonas</taxon>
    </lineage>
</organism>
<proteinExistence type="predicted"/>